<evidence type="ECO:0000313" key="5">
    <source>
        <dbReference type="EMBL" id="KAK4230432.1"/>
    </source>
</evidence>
<feature type="compositionally biased region" description="Pro residues" evidence="4">
    <location>
        <begin position="528"/>
        <end position="538"/>
    </location>
</feature>
<reference evidence="5" key="1">
    <citation type="journal article" date="2023" name="Mol. Phylogenet. Evol.">
        <title>Genome-scale phylogeny and comparative genomics of the fungal order Sordariales.</title>
        <authorList>
            <person name="Hensen N."/>
            <person name="Bonometti L."/>
            <person name="Westerberg I."/>
            <person name="Brannstrom I.O."/>
            <person name="Guillou S."/>
            <person name="Cros-Aarteil S."/>
            <person name="Calhoun S."/>
            <person name="Haridas S."/>
            <person name="Kuo A."/>
            <person name="Mondo S."/>
            <person name="Pangilinan J."/>
            <person name="Riley R."/>
            <person name="LaButti K."/>
            <person name="Andreopoulos B."/>
            <person name="Lipzen A."/>
            <person name="Chen C."/>
            <person name="Yan M."/>
            <person name="Daum C."/>
            <person name="Ng V."/>
            <person name="Clum A."/>
            <person name="Steindorff A."/>
            <person name="Ohm R.A."/>
            <person name="Martin F."/>
            <person name="Silar P."/>
            <person name="Natvig D.O."/>
            <person name="Lalanne C."/>
            <person name="Gautier V."/>
            <person name="Ament-Velasquez S.L."/>
            <person name="Kruys A."/>
            <person name="Hutchinson M.I."/>
            <person name="Powell A.J."/>
            <person name="Barry K."/>
            <person name="Miller A.N."/>
            <person name="Grigoriev I.V."/>
            <person name="Debuchy R."/>
            <person name="Gladieux P."/>
            <person name="Hiltunen Thoren M."/>
            <person name="Johannesson H."/>
        </authorList>
    </citation>
    <scope>NUCLEOTIDE SEQUENCE</scope>
    <source>
        <strain evidence="5">CBS 990.96</strain>
    </source>
</reference>
<dbReference type="Pfam" id="PF00023">
    <property type="entry name" value="Ank"/>
    <property type="match status" value="1"/>
</dbReference>
<feature type="repeat" description="ANK" evidence="3">
    <location>
        <begin position="415"/>
        <end position="447"/>
    </location>
</feature>
<dbReference type="PRINTS" id="PR01415">
    <property type="entry name" value="ANKYRIN"/>
</dbReference>
<feature type="repeat" description="ANK" evidence="3">
    <location>
        <begin position="704"/>
        <end position="730"/>
    </location>
</feature>
<feature type="region of interest" description="Disordered" evidence="4">
    <location>
        <begin position="523"/>
        <end position="543"/>
    </location>
</feature>
<feature type="repeat" description="ANK" evidence="3">
    <location>
        <begin position="382"/>
        <end position="414"/>
    </location>
</feature>
<accession>A0AAN7H442</accession>
<dbReference type="PANTHER" id="PTHR24166:SF48">
    <property type="entry name" value="PROTEIN VAPYRIN"/>
    <property type="match status" value="1"/>
</dbReference>
<dbReference type="AlphaFoldDB" id="A0AAN7H442"/>
<proteinExistence type="predicted"/>
<evidence type="ECO:0000256" key="1">
    <source>
        <dbReference type="ARBA" id="ARBA00022737"/>
    </source>
</evidence>
<organism evidence="5 6">
    <name type="scientific">Podospora fimiseda</name>
    <dbReference type="NCBI Taxonomy" id="252190"/>
    <lineage>
        <taxon>Eukaryota</taxon>
        <taxon>Fungi</taxon>
        <taxon>Dikarya</taxon>
        <taxon>Ascomycota</taxon>
        <taxon>Pezizomycotina</taxon>
        <taxon>Sordariomycetes</taxon>
        <taxon>Sordariomycetidae</taxon>
        <taxon>Sordariales</taxon>
        <taxon>Podosporaceae</taxon>
        <taxon>Podospora</taxon>
    </lineage>
</organism>
<dbReference type="EMBL" id="MU865299">
    <property type="protein sequence ID" value="KAK4230432.1"/>
    <property type="molecule type" value="Genomic_DNA"/>
</dbReference>
<dbReference type="PANTHER" id="PTHR24166">
    <property type="entry name" value="ROLLING PEBBLES, ISOFORM B"/>
    <property type="match status" value="1"/>
</dbReference>
<name>A0AAN7H442_9PEZI</name>
<dbReference type="SMART" id="SM00248">
    <property type="entry name" value="ANK"/>
    <property type="match status" value="13"/>
</dbReference>
<feature type="repeat" description="ANK" evidence="3">
    <location>
        <begin position="670"/>
        <end position="703"/>
    </location>
</feature>
<dbReference type="PROSITE" id="PS50088">
    <property type="entry name" value="ANK_REPEAT"/>
    <property type="match status" value="8"/>
</dbReference>
<evidence type="ECO:0000313" key="6">
    <source>
        <dbReference type="Proteomes" id="UP001301958"/>
    </source>
</evidence>
<feature type="repeat" description="ANK" evidence="3">
    <location>
        <begin position="222"/>
        <end position="254"/>
    </location>
</feature>
<evidence type="ECO:0000256" key="4">
    <source>
        <dbReference type="SAM" id="MobiDB-lite"/>
    </source>
</evidence>
<dbReference type="PROSITE" id="PS50297">
    <property type="entry name" value="ANK_REP_REGION"/>
    <property type="match status" value="7"/>
</dbReference>
<dbReference type="SUPFAM" id="SSF48403">
    <property type="entry name" value="Ankyrin repeat"/>
    <property type="match status" value="2"/>
</dbReference>
<reference evidence="5" key="2">
    <citation type="submission" date="2023-05" db="EMBL/GenBank/DDBJ databases">
        <authorList>
            <consortium name="Lawrence Berkeley National Laboratory"/>
            <person name="Steindorff A."/>
            <person name="Hensen N."/>
            <person name="Bonometti L."/>
            <person name="Westerberg I."/>
            <person name="Brannstrom I.O."/>
            <person name="Guillou S."/>
            <person name="Cros-Aarteil S."/>
            <person name="Calhoun S."/>
            <person name="Haridas S."/>
            <person name="Kuo A."/>
            <person name="Mondo S."/>
            <person name="Pangilinan J."/>
            <person name="Riley R."/>
            <person name="Labutti K."/>
            <person name="Andreopoulos B."/>
            <person name="Lipzen A."/>
            <person name="Chen C."/>
            <person name="Yanf M."/>
            <person name="Daum C."/>
            <person name="Ng V."/>
            <person name="Clum A."/>
            <person name="Ohm R."/>
            <person name="Martin F."/>
            <person name="Silar P."/>
            <person name="Natvig D."/>
            <person name="Lalanne C."/>
            <person name="Gautier V."/>
            <person name="Ament-Velasquez S.L."/>
            <person name="Kruys A."/>
            <person name="Hutchinson M.I."/>
            <person name="Powell A.J."/>
            <person name="Barry K."/>
            <person name="Miller A.N."/>
            <person name="Grigoriev I.V."/>
            <person name="Debuchy R."/>
            <person name="Gladieux P."/>
            <person name="Thoren M.H."/>
            <person name="Johannesson H."/>
        </authorList>
    </citation>
    <scope>NUCLEOTIDE SEQUENCE</scope>
    <source>
        <strain evidence="5">CBS 990.96</strain>
    </source>
</reference>
<keyword evidence="1" id="KW-0677">Repeat</keyword>
<feature type="repeat" description="ANK" evidence="3">
    <location>
        <begin position="285"/>
        <end position="317"/>
    </location>
</feature>
<feature type="repeat" description="ANK" evidence="3">
    <location>
        <begin position="318"/>
        <end position="350"/>
    </location>
</feature>
<dbReference type="InterPro" id="IPR002110">
    <property type="entry name" value="Ankyrin_rpt"/>
</dbReference>
<keyword evidence="2 3" id="KW-0040">ANK repeat</keyword>
<gene>
    <name evidence="5" type="ORF">QBC38DRAFT_496701</name>
</gene>
<dbReference type="Proteomes" id="UP001301958">
    <property type="component" value="Unassembled WGS sequence"/>
</dbReference>
<dbReference type="Gene3D" id="1.25.40.20">
    <property type="entry name" value="Ankyrin repeat-containing domain"/>
    <property type="match status" value="4"/>
</dbReference>
<evidence type="ECO:0000256" key="2">
    <source>
        <dbReference type="ARBA" id="ARBA00023043"/>
    </source>
</evidence>
<feature type="repeat" description="ANK" evidence="3">
    <location>
        <begin position="602"/>
        <end position="636"/>
    </location>
</feature>
<dbReference type="InterPro" id="IPR036770">
    <property type="entry name" value="Ankyrin_rpt-contain_sf"/>
</dbReference>
<protein>
    <submittedName>
        <fullName evidence="5">Ankyrin repeat-containing domain protein</fullName>
    </submittedName>
</protein>
<keyword evidence="6" id="KW-1185">Reference proteome</keyword>
<evidence type="ECO:0000256" key="3">
    <source>
        <dbReference type="PROSITE-ProRule" id="PRU00023"/>
    </source>
</evidence>
<sequence>MSSHTQKMNVEHLSGMEKQGSIQSTLLMRRAISYVLTARRAFNVDELLQALSVESTDTEISEDRILDIQDLEPLISDDFLLPRPETALARISVAYLRFDDFKTGPCGDWNTTIQRLQKYPFLAYAVTHWGSHFKECQDDEETSKLVRYFLVDDAKVSSALQMMYLPRLALQQPQVYQSYPWHQRFPKEFSALHVVVHFGLDTILSMLLSRGLTEFVDAQDSHGRTALMSASANGHKLTVGLLLDQGASKTLEDEEGWTALDLSVLNGFANVAEILLNHSDLDILQKNKTLSLAAQVRSETMVRLLLDSGAEVNGKDQAGNIALMFAVPQGHHDVVRILVERGSEVDSKDVHDNALLHWAVNYPDILLLLLKKGANVHAKNHQGKTALHWASQEGQTESVQLLLKYGSEVNAEDTHGFTSLHLAALKGHQNTVKLLLENGANTNSQNNHGWTPLHAALLNHHFSLINLLTNNEELTTTLTTFFNSPLTRPIFLSLTSQKSPSIATLSSSPILHAINSTHHSLLLSTLANPPPPPHPTSQPPSTYTPLTLSSHLGLYPFTETLHLNSHSPNHPDTTLHYPIHYATLNADALIRANANVHAKDEYGKTVLHYAAEQESGETVLRYAVKERGADVNVKDLWGRTPLFYGVEAGLVGNITLLMELGADVGMTAGDGTTVLHLAAFGGDVTVMRKLLGDEDVDVDVVAQGGLTPLHVAVVRGHRDVAKVLLENGADREDECRFDDEAKNEDEDLLSSPLLGVGEVLVTRKVRQLVTKWDGNRDKKAFTVRELAVVGGVADVVDIPVPEPGVWNIGRLLNTLGLGR</sequence>
<comment type="caution">
    <text evidence="5">The sequence shown here is derived from an EMBL/GenBank/DDBJ whole genome shotgun (WGS) entry which is preliminary data.</text>
</comment>
<dbReference type="InterPro" id="IPR050889">
    <property type="entry name" value="Dendritic_Spine_Reg/Scaffold"/>
</dbReference>
<dbReference type="Pfam" id="PF12796">
    <property type="entry name" value="Ank_2"/>
    <property type="match status" value="4"/>
</dbReference>